<comment type="caution">
    <text evidence="1">The sequence shown here is derived from an EMBL/GenBank/DDBJ whole genome shotgun (WGS) entry which is preliminary data.</text>
</comment>
<dbReference type="AlphaFoldDB" id="W1IXY5"/>
<dbReference type="RefSeq" id="WP_244431796.1">
    <property type="nucleotide sequence ID" value="NZ_CAWLWS010000088.1"/>
</dbReference>
<evidence type="ECO:0000313" key="2">
    <source>
        <dbReference type="Proteomes" id="UP000019202"/>
    </source>
</evidence>
<gene>
    <name evidence="1" type="ORF">XSR1_30167</name>
</gene>
<sequence>MNHCATSTKPTFWQKISQQRLPAGYQAGMTLNRLEHDLRPYPCERPGIGELLVKPDEQLTIQVSERVKTLFMAFIVYTRFSVSGTISQSYHADIQVRTGGSLRKKQVRFISKQEDGFAVIEQLEQYPIIRKTLEELDFRFFNLTIREGKWCCEIEHFAASEMVCRLPMARRYLRLIEEQRYRLLSALHLMHQLMKKL</sequence>
<dbReference type="GeneID" id="97125029"/>
<proteinExistence type="predicted"/>
<dbReference type="Pfam" id="PF11354">
    <property type="entry name" value="DUF3156"/>
    <property type="match status" value="1"/>
</dbReference>
<reference evidence="1" key="1">
    <citation type="submission" date="2013-11" db="EMBL/GenBank/DDBJ databases">
        <title>Draft genome sequence and annotation of the entomopathogenic bacteria, Xenorhabdus cabanillasi strain JM26 and Xenorhabdus szentirmai strain DSM 16338.</title>
        <authorList>
            <person name="Gualtieri M."/>
            <person name="Ogier J.C."/>
            <person name="Pages S."/>
            <person name="Givaudan A."/>
            <person name="Gaudriault S."/>
        </authorList>
    </citation>
    <scope>NUCLEOTIDE SEQUENCE [LARGE SCALE GENOMIC DNA]</scope>
    <source>
        <strain evidence="1">DSM 16338</strain>
    </source>
</reference>
<dbReference type="Proteomes" id="UP000019202">
    <property type="component" value="Unassembled WGS sequence"/>
</dbReference>
<keyword evidence="2" id="KW-1185">Reference proteome</keyword>
<name>W1IXY5_9GAMM</name>
<dbReference type="EMBL" id="CBXF010000088">
    <property type="protein sequence ID" value="CDL83314.1"/>
    <property type="molecule type" value="Genomic_DNA"/>
</dbReference>
<evidence type="ECO:0000313" key="1">
    <source>
        <dbReference type="EMBL" id="CDL83314.1"/>
    </source>
</evidence>
<protein>
    <recommendedName>
        <fullName evidence="3">Cytoplasmic protein</fullName>
    </recommendedName>
</protein>
<dbReference type="InterPro" id="IPR021500">
    <property type="entry name" value="DUF3156"/>
</dbReference>
<accession>W1IXY5</accession>
<organism evidence="1 2">
    <name type="scientific">Xenorhabdus szentirmaii DSM 16338</name>
    <dbReference type="NCBI Taxonomy" id="1427518"/>
    <lineage>
        <taxon>Bacteria</taxon>
        <taxon>Pseudomonadati</taxon>
        <taxon>Pseudomonadota</taxon>
        <taxon>Gammaproteobacteria</taxon>
        <taxon>Enterobacterales</taxon>
        <taxon>Morganellaceae</taxon>
        <taxon>Xenorhabdus</taxon>
    </lineage>
</organism>
<evidence type="ECO:0008006" key="3">
    <source>
        <dbReference type="Google" id="ProtNLM"/>
    </source>
</evidence>